<keyword evidence="3 6" id="KW-0812">Transmembrane</keyword>
<feature type="transmembrane region" description="Helical" evidence="6">
    <location>
        <begin position="136"/>
        <end position="157"/>
    </location>
</feature>
<name>A0A165XLE0_9AGAM</name>
<protein>
    <submittedName>
        <fullName evidence="8">MFS general substrate transporter</fullName>
    </submittedName>
</protein>
<sequence length="253" mass="27629">MMACVRGTEEATPLLSDSQSQTVNLEAKNAEPTPLPKAQLFYILVIFMYEPLSLKFDQSFINELIFEFGISGGDPARVGYYAGLVKSSFFLAQCAFVFLWCRLSDSVGRRPVIISGLCAGTIATVAFGFSRTLPSLMLWRMVAGGLNGNLGILKGMIAEITDESNQAKAFSFSQAIFAASSIVGPLIGGQLANPTKRFPRIFGNLTLFIVYPYLFPCLVVALFSSIGLVIAIFFLEETARNAQDCLYHRTSLI</sequence>
<dbReference type="PANTHER" id="PTHR23504">
    <property type="entry name" value="MAJOR FACILITATOR SUPERFAMILY DOMAIN-CONTAINING PROTEIN 10"/>
    <property type="match status" value="1"/>
</dbReference>
<organism evidence="8 9">
    <name type="scientific">Sistotremastrum suecicum HHB10207 ss-3</name>
    <dbReference type="NCBI Taxonomy" id="1314776"/>
    <lineage>
        <taxon>Eukaryota</taxon>
        <taxon>Fungi</taxon>
        <taxon>Dikarya</taxon>
        <taxon>Basidiomycota</taxon>
        <taxon>Agaricomycotina</taxon>
        <taxon>Agaricomycetes</taxon>
        <taxon>Sistotremastrales</taxon>
        <taxon>Sistotremastraceae</taxon>
        <taxon>Sistotremastrum</taxon>
    </lineage>
</organism>
<evidence type="ECO:0000256" key="5">
    <source>
        <dbReference type="ARBA" id="ARBA00023136"/>
    </source>
</evidence>
<dbReference type="PROSITE" id="PS50850">
    <property type="entry name" value="MFS"/>
    <property type="match status" value="1"/>
</dbReference>
<evidence type="ECO:0000256" key="6">
    <source>
        <dbReference type="SAM" id="Phobius"/>
    </source>
</evidence>
<feature type="transmembrane region" description="Helical" evidence="6">
    <location>
        <begin position="78"/>
        <end position="100"/>
    </location>
</feature>
<evidence type="ECO:0000256" key="2">
    <source>
        <dbReference type="ARBA" id="ARBA00022448"/>
    </source>
</evidence>
<evidence type="ECO:0000256" key="3">
    <source>
        <dbReference type="ARBA" id="ARBA00022692"/>
    </source>
</evidence>
<evidence type="ECO:0000256" key="4">
    <source>
        <dbReference type="ARBA" id="ARBA00022989"/>
    </source>
</evidence>
<dbReference type="Pfam" id="PF07690">
    <property type="entry name" value="MFS_1"/>
    <property type="match status" value="1"/>
</dbReference>
<feature type="transmembrane region" description="Helical" evidence="6">
    <location>
        <begin position="208"/>
        <end position="235"/>
    </location>
</feature>
<keyword evidence="5 6" id="KW-0472">Membrane</keyword>
<dbReference type="InterPro" id="IPR001958">
    <property type="entry name" value="Tet-R_TetA/multi-R_MdtG-like"/>
</dbReference>
<reference evidence="8 9" key="1">
    <citation type="journal article" date="2016" name="Mol. Biol. Evol.">
        <title>Comparative Genomics of Early-Diverging Mushroom-Forming Fungi Provides Insights into the Origins of Lignocellulose Decay Capabilities.</title>
        <authorList>
            <person name="Nagy L.G."/>
            <person name="Riley R."/>
            <person name="Tritt A."/>
            <person name="Adam C."/>
            <person name="Daum C."/>
            <person name="Floudas D."/>
            <person name="Sun H."/>
            <person name="Yadav J.S."/>
            <person name="Pangilinan J."/>
            <person name="Larsson K.H."/>
            <person name="Matsuura K."/>
            <person name="Barry K."/>
            <person name="Labutti K."/>
            <person name="Kuo R."/>
            <person name="Ohm R.A."/>
            <person name="Bhattacharya S.S."/>
            <person name="Shirouzu T."/>
            <person name="Yoshinaga Y."/>
            <person name="Martin F.M."/>
            <person name="Grigoriev I.V."/>
            <person name="Hibbett D.S."/>
        </authorList>
    </citation>
    <scope>NUCLEOTIDE SEQUENCE [LARGE SCALE GENOMIC DNA]</scope>
    <source>
        <strain evidence="8 9">HHB10207 ss-3</strain>
    </source>
</reference>
<dbReference type="OrthoDB" id="419616at2759"/>
<evidence type="ECO:0000313" key="9">
    <source>
        <dbReference type="Proteomes" id="UP000076798"/>
    </source>
</evidence>
<dbReference type="GO" id="GO:0022857">
    <property type="term" value="F:transmembrane transporter activity"/>
    <property type="evidence" value="ECO:0007669"/>
    <property type="project" value="InterPro"/>
</dbReference>
<dbReference type="AlphaFoldDB" id="A0A165XLE0"/>
<dbReference type="InterPro" id="IPR036259">
    <property type="entry name" value="MFS_trans_sf"/>
</dbReference>
<dbReference type="Gene3D" id="1.20.1250.20">
    <property type="entry name" value="MFS general substrate transporter like domains"/>
    <property type="match status" value="1"/>
</dbReference>
<dbReference type="InterPro" id="IPR020846">
    <property type="entry name" value="MFS_dom"/>
</dbReference>
<dbReference type="InterPro" id="IPR011701">
    <property type="entry name" value="MFS"/>
</dbReference>
<keyword evidence="2" id="KW-0813">Transport</keyword>
<dbReference type="Proteomes" id="UP000076798">
    <property type="component" value="Unassembled WGS sequence"/>
</dbReference>
<dbReference type="GO" id="GO:0016020">
    <property type="term" value="C:membrane"/>
    <property type="evidence" value="ECO:0007669"/>
    <property type="project" value="UniProtKB-SubCell"/>
</dbReference>
<keyword evidence="4 6" id="KW-1133">Transmembrane helix</keyword>
<evidence type="ECO:0000259" key="7">
    <source>
        <dbReference type="PROSITE" id="PS50850"/>
    </source>
</evidence>
<gene>
    <name evidence="8" type="ORF">SISSUDRAFT_559254</name>
</gene>
<dbReference type="PANTHER" id="PTHR23504:SF15">
    <property type="entry name" value="MAJOR FACILITATOR SUPERFAMILY (MFS) PROFILE DOMAIN-CONTAINING PROTEIN"/>
    <property type="match status" value="1"/>
</dbReference>
<feature type="transmembrane region" description="Helical" evidence="6">
    <location>
        <begin position="112"/>
        <end position="130"/>
    </location>
</feature>
<dbReference type="SUPFAM" id="SSF103473">
    <property type="entry name" value="MFS general substrate transporter"/>
    <property type="match status" value="1"/>
</dbReference>
<accession>A0A165XLE0</accession>
<feature type="domain" description="Major facilitator superfamily (MFS) profile" evidence="7">
    <location>
        <begin position="39"/>
        <end position="253"/>
    </location>
</feature>
<feature type="transmembrane region" description="Helical" evidence="6">
    <location>
        <begin position="169"/>
        <end position="188"/>
    </location>
</feature>
<evidence type="ECO:0000313" key="8">
    <source>
        <dbReference type="EMBL" id="KZT32314.1"/>
    </source>
</evidence>
<comment type="subcellular location">
    <subcellularLocation>
        <location evidence="1">Membrane</location>
        <topology evidence="1">Multi-pass membrane protein</topology>
    </subcellularLocation>
</comment>
<dbReference type="PRINTS" id="PR01035">
    <property type="entry name" value="TCRTETA"/>
</dbReference>
<dbReference type="EMBL" id="KV428353">
    <property type="protein sequence ID" value="KZT32314.1"/>
    <property type="molecule type" value="Genomic_DNA"/>
</dbReference>
<keyword evidence="9" id="KW-1185">Reference proteome</keyword>
<evidence type="ECO:0000256" key="1">
    <source>
        <dbReference type="ARBA" id="ARBA00004141"/>
    </source>
</evidence>
<proteinExistence type="predicted"/>